<sequence>MIWIFGLFLKAAGVYQRGFCNAKNIVVKEVETCFSDLPKPFHGYKILHLSDLHLDCYQGVEDIICKKIKDLTYDLCVLTGDYRVKTKGGFKQILNPMKKLAGAIKAKDGILATLGNHDTYLMVDFLESIGINVLANETVTIKRKNDKIAVTGIDDPHYYYTDQAAVALEEPFEGYKIVLIHTPELYDIAADNGYRLYLCGHTHGGQICLPYGIPLITHLYDGRKFYRGLWHYSNMKGYTSQGCGTVGIPVRFNTQSEITLITLKRKRS</sequence>
<dbReference type="GO" id="GO:0009245">
    <property type="term" value="P:lipid A biosynthetic process"/>
    <property type="evidence" value="ECO:0007669"/>
    <property type="project" value="TreeGrafter"/>
</dbReference>
<accession>A0A8J6TMR3</accession>
<dbReference type="PANTHER" id="PTHR31302">
    <property type="entry name" value="TRANSMEMBRANE PROTEIN WITH METALLOPHOSPHOESTERASE DOMAIN-RELATED"/>
    <property type="match status" value="1"/>
</dbReference>
<feature type="domain" description="Calcineurin-like phosphoesterase" evidence="3">
    <location>
        <begin position="45"/>
        <end position="204"/>
    </location>
</feature>
<evidence type="ECO:0000313" key="4">
    <source>
        <dbReference type="EMBL" id="MBC8362244.1"/>
    </source>
</evidence>
<name>A0A8J6TMR3_9BACT</name>
<keyword evidence="1" id="KW-0479">Metal-binding</keyword>
<evidence type="ECO:0000313" key="5">
    <source>
        <dbReference type="Proteomes" id="UP000603434"/>
    </source>
</evidence>
<dbReference type="Gene3D" id="3.60.21.10">
    <property type="match status" value="1"/>
</dbReference>
<comment type="caution">
    <text evidence="4">The sequence shown here is derived from an EMBL/GenBank/DDBJ whole genome shotgun (WGS) entry which is preliminary data.</text>
</comment>
<dbReference type="InterPro" id="IPR051158">
    <property type="entry name" value="Metallophosphoesterase_sf"/>
</dbReference>
<keyword evidence="2" id="KW-0378">Hydrolase</keyword>
<dbReference type="InterPro" id="IPR029052">
    <property type="entry name" value="Metallo-depent_PP-like"/>
</dbReference>
<gene>
    <name evidence="4" type="ORF">H8E23_12700</name>
</gene>
<dbReference type="GO" id="GO:0008758">
    <property type="term" value="F:UDP-2,3-diacylglucosamine hydrolase activity"/>
    <property type="evidence" value="ECO:0007669"/>
    <property type="project" value="TreeGrafter"/>
</dbReference>
<dbReference type="Pfam" id="PF00149">
    <property type="entry name" value="Metallophos"/>
    <property type="match status" value="1"/>
</dbReference>
<dbReference type="SUPFAM" id="SSF56300">
    <property type="entry name" value="Metallo-dependent phosphatases"/>
    <property type="match status" value="1"/>
</dbReference>
<evidence type="ECO:0000256" key="2">
    <source>
        <dbReference type="ARBA" id="ARBA00022801"/>
    </source>
</evidence>
<dbReference type="InterPro" id="IPR004843">
    <property type="entry name" value="Calcineurin-like_PHP"/>
</dbReference>
<protein>
    <submittedName>
        <fullName evidence="4">Metallophosphoesterase</fullName>
    </submittedName>
</protein>
<dbReference type="GO" id="GO:0046872">
    <property type="term" value="F:metal ion binding"/>
    <property type="evidence" value="ECO:0007669"/>
    <property type="project" value="UniProtKB-KW"/>
</dbReference>
<proteinExistence type="predicted"/>
<organism evidence="4 5">
    <name type="scientific">Candidatus Desulfatibia profunda</name>
    <dbReference type="NCBI Taxonomy" id="2841695"/>
    <lineage>
        <taxon>Bacteria</taxon>
        <taxon>Pseudomonadati</taxon>
        <taxon>Thermodesulfobacteriota</taxon>
        <taxon>Desulfobacteria</taxon>
        <taxon>Desulfobacterales</taxon>
        <taxon>Desulfobacterales incertae sedis</taxon>
        <taxon>Candidatus Desulfatibia</taxon>
    </lineage>
</organism>
<dbReference type="PANTHER" id="PTHR31302:SF31">
    <property type="entry name" value="PHOSPHODIESTERASE YAEI"/>
    <property type="match status" value="1"/>
</dbReference>
<dbReference type="Proteomes" id="UP000603434">
    <property type="component" value="Unassembled WGS sequence"/>
</dbReference>
<dbReference type="GO" id="GO:0016020">
    <property type="term" value="C:membrane"/>
    <property type="evidence" value="ECO:0007669"/>
    <property type="project" value="GOC"/>
</dbReference>
<reference evidence="4 5" key="1">
    <citation type="submission" date="2020-08" db="EMBL/GenBank/DDBJ databases">
        <title>Bridging the membrane lipid divide: bacteria of the FCB group superphylum have the potential to synthesize archaeal ether lipids.</title>
        <authorList>
            <person name="Villanueva L."/>
            <person name="Von Meijenfeldt F.A.B."/>
            <person name="Westbye A.B."/>
            <person name="Yadav S."/>
            <person name="Hopmans E.C."/>
            <person name="Dutilh B.E."/>
            <person name="Sinninghe Damste J.S."/>
        </authorList>
    </citation>
    <scope>NUCLEOTIDE SEQUENCE [LARGE SCALE GENOMIC DNA]</scope>
    <source>
        <strain evidence="4">NIOZ-UU30</strain>
    </source>
</reference>
<dbReference type="AlphaFoldDB" id="A0A8J6TMR3"/>
<evidence type="ECO:0000256" key="1">
    <source>
        <dbReference type="ARBA" id="ARBA00022723"/>
    </source>
</evidence>
<dbReference type="EMBL" id="JACNJH010000177">
    <property type="protein sequence ID" value="MBC8362244.1"/>
    <property type="molecule type" value="Genomic_DNA"/>
</dbReference>
<evidence type="ECO:0000259" key="3">
    <source>
        <dbReference type="Pfam" id="PF00149"/>
    </source>
</evidence>